<dbReference type="EMBL" id="AMSI01000003">
    <property type="protein sequence ID" value="EKF43483.1"/>
    <property type="molecule type" value="Genomic_DNA"/>
</dbReference>
<proteinExistence type="predicted"/>
<evidence type="ECO:0008006" key="3">
    <source>
        <dbReference type="Google" id="ProtNLM"/>
    </source>
</evidence>
<dbReference type="InterPro" id="IPR027417">
    <property type="entry name" value="P-loop_NTPase"/>
</dbReference>
<sequence length="505" mass="54496">MIGLSKKLTIREALHEPKLLGHALPGDSWLPWRTMLVAIMGEELTDDERAIYRQFTGRDAEPGFIPAEFFAVAGRRSGKTRAAGTLAAFVGTCVDHSAYLSSSERATIPVMAVSTVQAQKAFSACMLLEDSPILSKQIDTSNSETIRLKTRCDIEVRPGNQKTIRGITSPLAIADEIAHFYTEGVLTDAGLLDAVRPSLQSGKHHGPLVAISSPWGPKGELYDAFAKHHGPNGDADIVVAKGSSLEWNSTLDPKTVQRAMERDAAMADAEWNGNFLASVLNIFTIDGLNAITDIGVTEREPIPGIRYAAYADPSGGTGLDGFTLTIAHMEDGVVVLDLIRETLAPFNPEQIVEAYAADLKRYGVRTIQTDRYASAWNSTSWVRHGIAHRPSTKTASELFAALLPVVNAQNIRLLDDEKLRRQALGLERRISSGGKQQIGHGRSIHAHDDIVNAVAGVSYALTKPAAHPKFALAAPAFSLNGGEFSMTYADHSAHDPASFGASRSR</sequence>
<dbReference type="Gene3D" id="3.40.50.300">
    <property type="entry name" value="P-loop containing nucleotide triphosphate hydrolases"/>
    <property type="match status" value="1"/>
</dbReference>
<evidence type="ECO:0000313" key="1">
    <source>
        <dbReference type="EMBL" id="EKF43483.1"/>
    </source>
</evidence>
<dbReference type="Proteomes" id="UP000007374">
    <property type="component" value="Unassembled WGS sequence"/>
</dbReference>
<protein>
    <recommendedName>
        <fullName evidence="3">Terminase</fullName>
    </recommendedName>
</protein>
<gene>
    <name evidence="1" type="ORF">NA8A_05608</name>
</gene>
<accession>K2N7N1</accession>
<dbReference type="AlphaFoldDB" id="K2N7N1"/>
<dbReference type="Gene3D" id="3.30.420.240">
    <property type="match status" value="1"/>
</dbReference>
<keyword evidence="2" id="KW-1185">Reference proteome</keyword>
<organism evidence="1 2">
    <name type="scientific">Nitratireductor indicus C115</name>
    <dbReference type="NCBI Taxonomy" id="1231190"/>
    <lineage>
        <taxon>Bacteria</taxon>
        <taxon>Pseudomonadati</taxon>
        <taxon>Pseudomonadota</taxon>
        <taxon>Alphaproteobacteria</taxon>
        <taxon>Hyphomicrobiales</taxon>
        <taxon>Phyllobacteriaceae</taxon>
        <taxon>Nitratireductor</taxon>
    </lineage>
</organism>
<dbReference type="eggNOG" id="COG4626">
    <property type="taxonomic scope" value="Bacteria"/>
</dbReference>
<dbReference type="RefSeq" id="WP_009449677.1">
    <property type="nucleotide sequence ID" value="NZ_AMSI01000003.1"/>
</dbReference>
<dbReference type="PATRIC" id="fig|1231190.3.peg.1177"/>
<dbReference type="STRING" id="721133.SAMN05216176_101184"/>
<evidence type="ECO:0000313" key="2">
    <source>
        <dbReference type="Proteomes" id="UP000007374"/>
    </source>
</evidence>
<comment type="caution">
    <text evidence="1">The sequence shown here is derived from an EMBL/GenBank/DDBJ whole genome shotgun (WGS) entry which is preliminary data.</text>
</comment>
<reference evidence="1 2" key="1">
    <citation type="journal article" date="2012" name="J. Bacteriol.">
        <title>Genome Sequence of Nitratireductor indicus Type Strain C115.</title>
        <authorList>
            <person name="Lai Q."/>
            <person name="Li G."/>
            <person name="Yu Z."/>
            <person name="Shao Z."/>
        </authorList>
    </citation>
    <scope>NUCLEOTIDE SEQUENCE [LARGE SCALE GENOMIC DNA]</scope>
    <source>
        <strain evidence="1 2">C115</strain>
    </source>
</reference>
<name>K2N7N1_9HYPH</name>
<dbReference type="OrthoDB" id="280696at2"/>